<dbReference type="AlphaFoldDB" id="A0A8T0DUZ3"/>
<keyword evidence="2" id="KW-1185">Reference proteome</keyword>
<dbReference type="Proteomes" id="UP000699462">
    <property type="component" value="Unassembled WGS sequence"/>
</dbReference>
<dbReference type="EMBL" id="JTDF01001139">
    <property type="protein sequence ID" value="KAF8570431.1"/>
    <property type="molecule type" value="Genomic_DNA"/>
</dbReference>
<proteinExistence type="predicted"/>
<evidence type="ECO:0000313" key="2">
    <source>
        <dbReference type="Proteomes" id="UP000699462"/>
    </source>
</evidence>
<comment type="caution">
    <text evidence="1">The sequence shown here is derived from an EMBL/GenBank/DDBJ whole genome shotgun (WGS) entry which is preliminary data.</text>
</comment>
<accession>A0A8T0DUZ3</accession>
<organism evidence="1 2">
    <name type="scientific">Paragonimus westermani</name>
    <dbReference type="NCBI Taxonomy" id="34504"/>
    <lineage>
        <taxon>Eukaryota</taxon>
        <taxon>Metazoa</taxon>
        <taxon>Spiralia</taxon>
        <taxon>Lophotrochozoa</taxon>
        <taxon>Platyhelminthes</taxon>
        <taxon>Trematoda</taxon>
        <taxon>Digenea</taxon>
        <taxon>Plagiorchiida</taxon>
        <taxon>Troglotremata</taxon>
        <taxon>Troglotrematidae</taxon>
        <taxon>Paragonimus</taxon>
    </lineage>
</organism>
<reference evidence="1 2" key="1">
    <citation type="submission" date="2019-07" db="EMBL/GenBank/DDBJ databases">
        <title>Annotation for the trematode Paragonimus westermani.</title>
        <authorList>
            <person name="Choi Y.-J."/>
        </authorList>
    </citation>
    <scope>NUCLEOTIDE SEQUENCE [LARGE SCALE GENOMIC DNA]</scope>
    <source>
        <strain evidence="1">180907_Pwestermani</strain>
    </source>
</reference>
<evidence type="ECO:0000313" key="1">
    <source>
        <dbReference type="EMBL" id="KAF8570431.1"/>
    </source>
</evidence>
<sequence>MQDLGLEKLRSQPNLLYTLLMTDGLLSTLSPQQQKHFSDAISALGVGHCVELGRLLQDSSVPDTDKLKEMCSKFTSDELAKHLAGFILTKDAQLHRLLQPLKDTQPHVLPALFDQLFDRLRHSPRRLRHTSTCFDAMLQLNLSANSLTSVNQAFLAAAFRVLRSPCPELADPLDHLSTLLPSEFCEAWLTEARASLSRQDFVGLLELLQRLDPKTRDTVFELLAYSLPGFGETSRLRKLLLAIAELSNGPLLRLATHNARPFLPSGLGDAYLAVSDVLCLGMKRNVGVIIPAGLSATHYRGLRKLLLAIAELSNGPLLRLATHNARPFLPSGLGDAYLAVSDVLW</sequence>
<protein>
    <submittedName>
        <fullName evidence="1">Uncharacterized protein</fullName>
    </submittedName>
</protein>
<gene>
    <name evidence="1" type="ORF">P879_06870</name>
</gene>
<name>A0A8T0DUZ3_9TREM</name>